<keyword evidence="1" id="KW-0812">Transmembrane</keyword>
<comment type="caution">
    <text evidence="2">The sequence shown here is derived from an EMBL/GenBank/DDBJ whole genome shotgun (WGS) entry which is preliminary data.</text>
</comment>
<sequence>MDNIITNQNIFLAFASGVAVGCSVTIILGMLLKIVVKFVDCRKQLQRHHLSKKKVLYYICGGAKEKEEELDISDPILESTTFPIASVSTRHPSMTASKTPTECSERRLGKSTCRPLFGEEDVYSSPPTCKPRLYSSPPIGEPRLYTLKGVYSSPPIGEPRLYTLKDDSVYSSPPTGEPRLYTLKDDGVYSSPPTGEPRLYLNNNNTYLPMNKYSEGSTYVKSLACINIRATDEGEENHHYETIPALAATVAVPFSYPLPPPPVPDFPDHLRNSFTH</sequence>
<name>A0A401IPP1_9VIRU</name>
<feature type="transmembrane region" description="Helical" evidence="1">
    <location>
        <begin position="12"/>
        <end position="36"/>
    </location>
</feature>
<reference evidence="2" key="1">
    <citation type="journal article" date="2018" name="J. Virol.">
        <title>Crustacean Genome Exploration Reveals the Evolutionary Origin of White Spot Syndrome Virus.</title>
        <authorList>
            <person name="Kawato S."/>
            <person name="Shitara A."/>
            <person name="Wang Y."/>
            <person name="Nozaki R."/>
            <person name="Kondo H."/>
            <person name="Hirono I."/>
        </authorList>
    </citation>
    <scope>NUCLEOTIDE SEQUENCE</scope>
    <source>
        <strain evidence="2">Kochi-1</strain>
    </source>
</reference>
<organism evidence="2">
    <name type="scientific">Sesarmops intermedium nimavirus</name>
    <dbReference type="NCBI Taxonomy" id="2133796"/>
    <lineage>
        <taxon>Viruses</taxon>
        <taxon>Viruses incertae sedis</taxon>
        <taxon>Naldaviricetes</taxon>
        <taxon>Nimaviridae</taxon>
    </lineage>
</organism>
<evidence type="ECO:0000256" key="1">
    <source>
        <dbReference type="SAM" id="Phobius"/>
    </source>
</evidence>
<keyword evidence="1" id="KW-1133">Transmembrane helix</keyword>
<protein>
    <submittedName>
        <fullName evidence="2">Wsv299-like protein</fullName>
    </submittedName>
</protein>
<keyword evidence="1" id="KW-0472">Membrane</keyword>
<proteinExistence type="predicted"/>
<dbReference type="EMBL" id="BFCG01000003">
    <property type="protein sequence ID" value="GBG35583.1"/>
    <property type="molecule type" value="Genomic_DNA"/>
</dbReference>
<accession>A0A401IPP1</accession>
<evidence type="ECO:0000313" key="2">
    <source>
        <dbReference type="EMBL" id="GBG35583.1"/>
    </source>
</evidence>